<dbReference type="InterPro" id="IPR005325">
    <property type="entry name" value="DUF308_memb"/>
</dbReference>
<protein>
    <submittedName>
        <fullName evidence="2">HdeD family acid-resistance protein</fullName>
    </submittedName>
</protein>
<evidence type="ECO:0000256" key="1">
    <source>
        <dbReference type="SAM" id="Phobius"/>
    </source>
</evidence>
<feature type="transmembrane region" description="Helical" evidence="1">
    <location>
        <begin position="45"/>
        <end position="69"/>
    </location>
</feature>
<dbReference type="PANTHER" id="PTHR34989:SF1">
    <property type="entry name" value="PROTEIN HDED"/>
    <property type="match status" value="1"/>
</dbReference>
<dbReference type="AlphaFoldDB" id="A0A1I5FN68"/>
<comment type="caution">
    <text evidence="2">The sequence shown here is derived from an EMBL/GenBank/DDBJ whole genome shotgun (WGS) entry which is preliminary data.</text>
</comment>
<name>A0A1I5FN68_9FIRM</name>
<gene>
    <name evidence="2" type="ORF">H0N91_00195</name>
</gene>
<evidence type="ECO:0000313" key="2">
    <source>
        <dbReference type="EMBL" id="NZA36591.1"/>
    </source>
</evidence>
<accession>A0A1I5FN68</accession>
<dbReference type="Proteomes" id="UP000586254">
    <property type="component" value="Unassembled WGS sequence"/>
</dbReference>
<dbReference type="EMBL" id="JACCKS010000001">
    <property type="protein sequence ID" value="NZA36591.1"/>
    <property type="molecule type" value="Genomic_DNA"/>
</dbReference>
<dbReference type="InterPro" id="IPR052712">
    <property type="entry name" value="Acid_resist_chaperone_HdeD"/>
</dbReference>
<organism evidence="2 3">
    <name type="scientific">Eubacterium callanderi</name>
    <dbReference type="NCBI Taxonomy" id="53442"/>
    <lineage>
        <taxon>Bacteria</taxon>
        <taxon>Bacillati</taxon>
        <taxon>Bacillota</taxon>
        <taxon>Clostridia</taxon>
        <taxon>Eubacteriales</taxon>
        <taxon>Eubacteriaceae</taxon>
        <taxon>Eubacterium</taxon>
    </lineage>
</organism>
<dbReference type="PANTHER" id="PTHR34989">
    <property type="entry name" value="PROTEIN HDED"/>
    <property type="match status" value="1"/>
</dbReference>
<dbReference type="GO" id="GO:0005886">
    <property type="term" value="C:plasma membrane"/>
    <property type="evidence" value="ECO:0007669"/>
    <property type="project" value="TreeGrafter"/>
</dbReference>
<dbReference type="RefSeq" id="WP_090410646.1">
    <property type="nucleotide sequence ID" value="NZ_CABJAI010000001.1"/>
</dbReference>
<feature type="transmembrane region" description="Helical" evidence="1">
    <location>
        <begin position="81"/>
        <end position="100"/>
    </location>
</feature>
<evidence type="ECO:0000313" key="3">
    <source>
        <dbReference type="Proteomes" id="UP000586254"/>
    </source>
</evidence>
<keyword evidence="1" id="KW-0472">Membrane</keyword>
<keyword evidence="1" id="KW-1133">Transmembrane helix</keyword>
<reference evidence="2 3" key="1">
    <citation type="submission" date="2020-07" db="EMBL/GenBank/DDBJ databases">
        <title>Organ Donor 1.</title>
        <authorList>
            <person name="Marsh A.J."/>
            <person name="Azcarate-Peril M.A."/>
        </authorList>
    </citation>
    <scope>NUCLEOTIDE SEQUENCE [LARGE SCALE GENOMIC DNA]</scope>
    <source>
        <strain evidence="2 3">AMC0717</strain>
    </source>
</reference>
<sequence length="194" mass="21119">MNKESFENFEEELTGAIKHWWVFLILGILAIGLGVWLFFTPANGFAALAIVFAITFLISGLASTAVTLINRKSIPAWGWNLVSGILMLILGIIMIANMGITADVLVFYVAFAILFGGFNTIGFAFTAKSKGDKAWGWTLALGIVVVILSIVLLFHPVFAAFTIVIWAGIAFLSMGISFCTLAYRLSKTNGRMKK</sequence>
<feature type="transmembrane region" description="Helical" evidence="1">
    <location>
        <begin position="20"/>
        <end position="39"/>
    </location>
</feature>
<proteinExistence type="predicted"/>
<keyword evidence="1" id="KW-0812">Transmembrane</keyword>
<feature type="transmembrane region" description="Helical" evidence="1">
    <location>
        <begin position="134"/>
        <end position="154"/>
    </location>
</feature>
<feature type="transmembrane region" description="Helical" evidence="1">
    <location>
        <begin position="160"/>
        <end position="185"/>
    </location>
</feature>
<dbReference type="Pfam" id="PF03729">
    <property type="entry name" value="DUF308"/>
    <property type="match status" value="2"/>
</dbReference>
<feature type="transmembrane region" description="Helical" evidence="1">
    <location>
        <begin position="106"/>
        <end position="127"/>
    </location>
</feature>